<dbReference type="EMBL" id="JAMZIH010000733">
    <property type="protein sequence ID" value="KAJ1678934.1"/>
    <property type="molecule type" value="Genomic_DNA"/>
</dbReference>
<evidence type="ECO:0000313" key="1">
    <source>
        <dbReference type="EMBL" id="KAJ1678934.1"/>
    </source>
</evidence>
<reference evidence="1" key="1">
    <citation type="submission" date="2022-06" db="EMBL/GenBank/DDBJ databases">
        <title>Phylogenomic reconstructions and comparative analyses of Kickxellomycotina fungi.</title>
        <authorList>
            <person name="Reynolds N.K."/>
            <person name="Stajich J.E."/>
            <person name="Barry K."/>
            <person name="Grigoriev I.V."/>
            <person name="Crous P."/>
            <person name="Smith M.E."/>
        </authorList>
    </citation>
    <scope>NUCLEOTIDE SEQUENCE</scope>
    <source>
        <strain evidence="1">RSA 2271</strain>
    </source>
</reference>
<accession>A0ACC1HX30</accession>
<evidence type="ECO:0000313" key="2">
    <source>
        <dbReference type="Proteomes" id="UP001145114"/>
    </source>
</evidence>
<comment type="caution">
    <text evidence="1">The sequence shown here is derived from an EMBL/GenBank/DDBJ whole genome shotgun (WGS) entry which is preliminary data.</text>
</comment>
<keyword evidence="2" id="KW-1185">Reference proteome</keyword>
<organism evidence="1 2">
    <name type="scientific">Spiromyces aspiralis</name>
    <dbReference type="NCBI Taxonomy" id="68401"/>
    <lineage>
        <taxon>Eukaryota</taxon>
        <taxon>Fungi</taxon>
        <taxon>Fungi incertae sedis</taxon>
        <taxon>Zoopagomycota</taxon>
        <taxon>Kickxellomycotina</taxon>
        <taxon>Kickxellomycetes</taxon>
        <taxon>Kickxellales</taxon>
        <taxon>Kickxellaceae</taxon>
        <taxon>Spiromyces</taxon>
    </lineage>
</organism>
<proteinExistence type="predicted"/>
<name>A0ACC1HX30_9FUNG</name>
<gene>
    <name evidence="1" type="ORF">EV182_003055</name>
</gene>
<sequence>MLVKTILASTAVLIAATNVRADILGDVIEGAVSVFDKVTSKGDDITSEAVSAFNELTSRGGSVVSEAKSDIESARSSMSNARLNSESGASSGSAHSSATSHSGNGSNDDDTSDASSVRSPMGLIGSGLAVAAVAASTRFF</sequence>
<protein>
    <submittedName>
        <fullName evidence="1">Uncharacterized protein</fullName>
    </submittedName>
</protein>
<dbReference type="Proteomes" id="UP001145114">
    <property type="component" value="Unassembled WGS sequence"/>
</dbReference>